<proteinExistence type="predicted"/>
<organism evidence="1">
    <name type="scientific">marine sediment metagenome</name>
    <dbReference type="NCBI Taxonomy" id="412755"/>
    <lineage>
        <taxon>unclassified sequences</taxon>
        <taxon>metagenomes</taxon>
        <taxon>ecological metagenomes</taxon>
    </lineage>
</organism>
<sequence length="113" mass="12579">RAKKEVRVLLRIPSLHEGECEAIALTRQIDADLLLMDEEVGSGAAKAWGIEVVGLLGAIIEAMAKKFITFGELEIYFDRLIDVGFELGLGDYKKVMEMAEKVRDKLKKKTGAR</sequence>
<dbReference type="PANTHER" id="PTHR39550">
    <property type="entry name" value="SLL0658 PROTEIN"/>
    <property type="match status" value="1"/>
</dbReference>
<evidence type="ECO:0008006" key="2">
    <source>
        <dbReference type="Google" id="ProtNLM"/>
    </source>
</evidence>
<protein>
    <recommendedName>
        <fullName evidence="2">DUF3368 domain-containing protein</fullName>
    </recommendedName>
</protein>
<dbReference type="InterPro" id="IPR021799">
    <property type="entry name" value="PIN-like_prokaryotic"/>
</dbReference>
<dbReference type="EMBL" id="BARV01000943">
    <property type="protein sequence ID" value="GAH90608.1"/>
    <property type="molecule type" value="Genomic_DNA"/>
</dbReference>
<dbReference type="Pfam" id="PF11848">
    <property type="entry name" value="DUF3368"/>
    <property type="match status" value="1"/>
</dbReference>
<evidence type="ECO:0000313" key="1">
    <source>
        <dbReference type="EMBL" id="GAH90608.1"/>
    </source>
</evidence>
<dbReference type="PANTHER" id="PTHR39550:SF1">
    <property type="entry name" value="SLL0658 PROTEIN"/>
    <property type="match status" value="1"/>
</dbReference>
<gene>
    <name evidence="1" type="ORF">S06H3_03023</name>
</gene>
<dbReference type="AlphaFoldDB" id="X1L8Y8"/>
<feature type="non-terminal residue" evidence="1">
    <location>
        <position position="1"/>
    </location>
</feature>
<name>X1L8Y8_9ZZZZ</name>
<comment type="caution">
    <text evidence="1">The sequence shown here is derived from an EMBL/GenBank/DDBJ whole genome shotgun (WGS) entry which is preliminary data.</text>
</comment>
<accession>X1L8Y8</accession>
<reference evidence="1" key="1">
    <citation type="journal article" date="2014" name="Front. Microbiol.">
        <title>High frequency of phylogenetically diverse reductive dehalogenase-homologous genes in deep subseafloor sedimentary metagenomes.</title>
        <authorList>
            <person name="Kawai M."/>
            <person name="Futagami T."/>
            <person name="Toyoda A."/>
            <person name="Takaki Y."/>
            <person name="Nishi S."/>
            <person name="Hori S."/>
            <person name="Arai W."/>
            <person name="Tsubouchi T."/>
            <person name="Morono Y."/>
            <person name="Uchiyama I."/>
            <person name="Ito T."/>
            <person name="Fujiyama A."/>
            <person name="Inagaki F."/>
            <person name="Takami H."/>
        </authorList>
    </citation>
    <scope>NUCLEOTIDE SEQUENCE</scope>
    <source>
        <strain evidence="1">Expedition CK06-06</strain>
    </source>
</reference>